<keyword evidence="3" id="KW-0472">Membrane</keyword>
<gene>
    <name evidence="4" type="primary">Hypp7355</name>
    <name evidence="4" type="ORF">BLAG_LOCUS7250</name>
</gene>
<keyword evidence="3" id="KW-1133">Transmembrane helix</keyword>
<evidence type="ECO:0000313" key="4">
    <source>
        <dbReference type="EMBL" id="CAH1244666.1"/>
    </source>
</evidence>
<feature type="compositionally biased region" description="Low complexity" evidence="2">
    <location>
        <begin position="381"/>
        <end position="393"/>
    </location>
</feature>
<evidence type="ECO:0000313" key="5">
    <source>
        <dbReference type="Proteomes" id="UP000838412"/>
    </source>
</evidence>
<keyword evidence="3" id="KW-0812">Transmembrane</keyword>
<name>A0A8K0E9K5_BRALA</name>
<proteinExistence type="predicted"/>
<reference evidence="4" key="1">
    <citation type="submission" date="2022-01" db="EMBL/GenBank/DDBJ databases">
        <authorList>
            <person name="Braso-Vives M."/>
        </authorList>
    </citation>
    <scope>NUCLEOTIDE SEQUENCE</scope>
</reference>
<keyword evidence="1" id="KW-0175">Coiled coil</keyword>
<dbReference type="PANTHER" id="PTHR31958">
    <property type="entry name" value="COILED-COIL DOMAIN-CONTAINING PROTEIN 127"/>
    <property type="match status" value="1"/>
</dbReference>
<dbReference type="OrthoDB" id="10064762at2759"/>
<feature type="region of interest" description="Disordered" evidence="2">
    <location>
        <begin position="379"/>
        <end position="401"/>
    </location>
</feature>
<feature type="transmembrane region" description="Helical" evidence="3">
    <location>
        <begin position="25"/>
        <end position="45"/>
    </location>
</feature>
<organism evidence="4 5">
    <name type="scientific">Branchiostoma lanceolatum</name>
    <name type="common">Common lancelet</name>
    <name type="synonym">Amphioxus lanceolatum</name>
    <dbReference type="NCBI Taxonomy" id="7740"/>
    <lineage>
        <taxon>Eukaryota</taxon>
        <taxon>Metazoa</taxon>
        <taxon>Chordata</taxon>
        <taxon>Cephalochordata</taxon>
        <taxon>Leptocardii</taxon>
        <taxon>Amphioxiformes</taxon>
        <taxon>Branchiostomatidae</taxon>
        <taxon>Branchiostoma</taxon>
    </lineage>
</organism>
<dbReference type="EMBL" id="OV696699">
    <property type="protein sequence ID" value="CAH1244666.1"/>
    <property type="molecule type" value="Genomic_DNA"/>
</dbReference>
<evidence type="ECO:0000256" key="1">
    <source>
        <dbReference type="SAM" id="Coils"/>
    </source>
</evidence>
<dbReference type="PANTHER" id="PTHR31958:SF2">
    <property type="entry name" value="COILED-COIL DOMAIN-CONTAINING PROTEIN 127"/>
    <property type="match status" value="1"/>
</dbReference>
<dbReference type="Proteomes" id="UP000838412">
    <property type="component" value="Chromosome 14"/>
</dbReference>
<dbReference type="InterPro" id="IPR034607">
    <property type="entry name" value="CCDC127"/>
</dbReference>
<evidence type="ECO:0000256" key="2">
    <source>
        <dbReference type="SAM" id="MobiDB-lite"/>
    </source>
</evidence>
<protein>
    <submittedName>
        <fullName evidence="4">Hypp7355 protein</fullName>
    </submittedName>
</protein>
<evidence type="ECO:0000256" key="3">
    <source>
        <dbReference type="SAM" id="Phobius"/>
    </source>
</evidence>
<accession>A0A8K0E9K5</accession>
<sequence>MTLMRENDLNRPGTAGNIPGEPDGWGWLLGFIIPAVVPPLVAWVFHSKGEKEKEKMEKEYQHKIGIFHDDQMKIKEENSELHEKLASHYTETAKDQHYILKLEDEEQALQEVYKKQQEQIHQLEHKGNTIRDNLTKIQEENFKLTEKLMTHHKVRERDHHYISKLEEENQKVKKDNKEQLKKIHQMEHESSNLRINLTNMQKETSKLREMLASHREFKMRDQQYILKLEDDNQTLKKVTKTQQEQIFQLEHKSSTILEKLAKMQVDNSQLNEKLASHRDVKERDHQYTLKLEEDNQEAKKDYKEQQEQIYQLEQKGSTILDKLSKMQEEYSKLNEKLASHRDLEERDHQYISRLEEENKSLKQDYKEQQEQLANILDDVETNTSNESESLSSGEAKRATGAEGTSGFTLIESLAYKQKEREIHVKEEYLSKLKQQLRDWQDMKCNTWNPMKSSWHRVNLEQQMLGEADINVHARRLRVPAALREIFKYDDYCAPRAEDHGRLMWTFWRQWKMEVEREKNKLLAERLAQDSSK</sequence>
<keyword evidence="5" id="KW-1185">Reference proteome</keyword>
<dbReference type="AlphaFoldDB" id="A0A8K0E9K5"/>
<feature type="coiled-coil region" evidence="1">
    <location>
        <begin position="99"/>
        <end position="203"/>
    </location>
</feature>